<reference evidence="3" key="1">
    <citation type="journal article" date="2019" name="Int. J. Syst. Evol. Microbiol.">
        <title>The Global Catalogue of Microorganisms (GCM) 10K type strain sequencing project: providing services to taxonomists for standard genome sequencing and annotation.</title>
        <authorList>
            <consortium name="The Broad Institute Genomics Platform"/>
            <consortium name="The Broad Institute Genome Sequencing Center for Infectious Disease"/>
            <person name="Wu L."/>
            <person name="Ma J."/>
        </authorList>
    </citation>
    <scope>NUCLEOTIDE SEQUENCE [LARGE SCALE GENOMIC DNA]</scope>
    <source>
        <strain evidence="3">JCM 16001</strain>
    </source>
</reference>
<keyword evidence="3" id="KW-1185">Reference proteome</keyword>
<feature type="transmembrane region" description="Helical" evidence="1">
    <location>
        <begin position="132"/>
        <end position="152"/>
    </location>
</feature>
<feature type="transmembrane region" description="Helical" evidence="1">
    <location>
        <begin position="159"/>
        <end position="180"/>
    </location>
</feature>
<evidence type="ECO:0000256" key="1">
    <source>
        <dbReference type="SAM" id="Phobius"/>
    </source>
</evidence>
<dbReference type="EMBL" id="BAAAQF010000010">
    <property type="protein sequence ID" value="GAA1681563.1"/>
    <property type="molecule type" value="Genomic_DNA"/>
</dbReference>
<accession>A0ABP4T313</accession>
<feature type="transmembrane region" description="Helical" evidence="1">
    <location>
        <begin position="51"/>
        <end position="68"/>
    </location>
</feature>
<gene>
    <name evidence="2" type="ORF">GCM10009830_30890</name>
</gene>
<evidence type="ECO:0000313" key="2">
    <source>
        <dbReference type="EMBL" id="GAA1681563.1"/>
    </source>
</evidence>
<keyword evidence="1" id="KW-0812">Transmembrane</keyword>
<feature type="transmembrane region" description="Helical" evidence="1">
    <location>
        <begin position="200"/>
        <end position="222"/>
    </location>
</feature>
<organism evidence="2 3">
    <name type="scientific">Glycomyces endophyticus</name>
    <dbReference type="NCBI Taxonomy" id="480996"/>
    <lineage>
        <taxon>Bacteria</taxon>
        <taxon>Bacillati</taxon>
        <taxon>Actinomycetota</taxon>
        <taxon>Actinomycetes</taxon>
        <taxon>Glycomycetales</taxon>
        <taxon>Glycomycetaceae</taxon>
        <taxon>Glycomyces</taxon>
    </lineage>
</organism>
<keyword evidence="1" id="KW-0472">Membrane</keyword>
<feature type="transmembrane region" description="Helical" evidence="1">
    <location>
        <begin position="88"/>
        <end position="112"/>
    </location>
</feature>
<name>A0ABP4T313_9ACTN</name>
<evidence type="ECO:0000313" key="3">
    <source>
        <dbReference type="Proteomes" id="UP001499851"/>
    </source>
</evidence>
<comment type="caution">
    <text evidence="2">The sequence shown here is derived from an EMBL/GenBank/DDBJ whole genome shotgun (WGS) entry which is preliminary data.</text>
</comment>
<dbReference type="RefSeq" id="WP_344487891.1">
    <property type="nucleotide sequence ID" value="NZ_BAAAQF010000010.1"/>
</dbReference>
<keyword evidence="1" id="KW-1133">Transmembrane helix</keyword>
<proteinExistence type="predicted"/>
<feature type="transmembrane region" description="Helical" evidence="1">
    <location>
        <begin position="23"/>
        <end position="45"/>
    </location>
</feature>
<dbReference type="Proteomes" id="UP001499851">
    <property type="component" value="Unassembled WGS sequence"/>
</dbReference>
<protein>
    <submittedName>
        <fullName evidence="2">Uncharacterized protein</fullName>
    </submittedName>
</protein>
<sequence length="232" mass="23790">MTALATRPFQLAVRFSARAARTWGLWTVIAFAAAAAASALLRAATGGGLEFAVFVLMSVPLMAAGLGWSHTQQRYPRTVAAGVTRGQFLGASALYGAVVVLASAAFIRLGLLYVDLASTGAAVYGESVAESFARPALYLACGAAAGAVMTRFQSRTAGAVAAAFVFAVVVFREVVVWGALTAAGELPQKEGVMISLPIEGVSLVPVDAVGAVLFAVLAWALLRGAPMRPKTG</sequence>